<dbReference type="AlphaFoldDB" id="A0A9Q8YD07"/>
<dbReference type="Proteomes" id="UP001055460">
    <property type="component" value="Plasmid pA"/>
</dbReference>
<organism evidence="1 2">
    <name type="scientific">Ensifer adhaerens</name>
    <name type="common">Sinorhizobium morelense</name>
    <dbReference type="NCBI Taxonomy" id="106592"/>
    <lineage>
        <taxon>Bacteria</taxon>
        <taxon>Pseudomonadati</taxon>
        <taxon>Pseudomonadota</taxon>
        <taxon>Alphaproteobacteria</taxon>
        <taxon>Hyphomicrobiales</taxon>
        <taxon>Rhizobiaceae</taxon>
        <taxon>Sinorhizobium/Ensifer group</taxon>
        <taxon>Ensifer</taxon>
    </lineage>
</organism>
<dbReference type="EMBL" id="CP098808">
    <property type="protein sequence ID" value="USJ25647.1"/>
    <property type="molecule type" value="Genomic_DNA"/>
</dbReference>
<proteinExistence type="predicted"/>
<sequence>MPLDIGASALDALGNRRSRCRFAKPIGRFGPDAHFATGTAYAVGCAIADDGSVVKYAEADGVFQEEFGISPPFHEIGYRVDIAGFQIERALVDLHETEAVRQHRCRETKTCSRQTYPDAWMRPCEAVGPNIAKTIVPAVFDEEIGPVRDQFLQVGKAIARLDGQAREIVGVAICEQREARFDRTIDPDFTVYDAVEYGSDGDVRGGKVLQKGPSSRLGHLLE</sequence>
<accession>A0A9Q8YD07</accession>
<name>A0A9Q8YD07_ENSAD</name>
<reference evidence="1" key="1">
    <citation type="submission" date="2022-06" db="EMBL/GenBank/DDBJ databases">
        <title>Physiological and biochemical characterization and genomic elucidation of a strain of the genus Ensifer adhaerens M8 that combines arsenic oxidation and chromium reduction.</title>
        <authorList>
            <person name="Li X."/>
            <person name="Yu c."/>
        </authorList>
    </citation>
    <scope>NUCLEOTIDE SEQUENCE</scope>
    <source>
        <strain evidence="1">M8</strain>
        <plasmid evidence="1">pA</plasmid>
    </source>
</reference>
<evidence type="ECO:0000313" key="1">
    <source>
        <dbReference type="EMBL" id="USJ25647.1"/>
    </source>
</evidence>
<protein>
    <submittedName>
        <fullName evidence="1">Uncharacterized protein</fullName>
    </submittedName>
</protein>
<geneLocation type="plasmid" evidence="1 2">
    <name>pA</name>
</geneLocation>
<keyword evidence="1" id="KW-0614">Plasmid</keyword>
<gene>
    <name evidence="1" type="ORF">NE863_24560</name>
</gene>
<evidence type="ECO:0000313" key="2">
    <source>
        <dbReference type="Proteomes" id="UP001055460"/>
    </source>
</evidence>